<dbReference type="Pfam" id="PF00583">
    <property type="entry name" value="Acetyltransf_1"/>
    <property type="match status" value="2"/>
</dbReference>
<evidence type="ECO:0000256" key="1">
    <source>
        <dbReference type="ARBA" id="ARBA00022679"/>
    </source>
</evidence>
<protein>
    <recommendedName>
        <fullName evidence="3">N-acetyltransferase domain-containing protein</fullName>
    </recommendedName>
</protein>
<dbReference type="EMBL" id="AHYT01000004">
    <property type="protein sequence ID" value="EOT29372.1"/>
    <property type="molecule type" value="Genomic_DNA"/>
</dbReference>
<keyword evidence="5" id="KW-1185">Reference proteome</keyword>
<comment type="caution">
    <text evidence="4">The sequence shown here is derived from an EMBL/GenBank/DDBJ whole genome shotgun (WGS) entry which is preliminary data.</text>
</comment>
<evidence type="ECO:0000313" key="4">
    <source>
        <dbReference type="EMBL" id="EOT29372.1"/>
    </source>
</evidence>
<feature type="domain" description="N-acetyltransferase" evidence="3">
    <location>
        <begin position="126"/>
        <end position="260"/>
    </location>
</feature>
<keyword evidence="1" id="KW-0808">Transferase</keyword>
<evidence type="ECO:0000313" key="5">
    <source>
        <dbReference type="Proteomes" id="UP000014136"/>
    </source>
</evidence>
<proteinExistence type="predicted"/>
<dbReference type="eggNOG" id="COG0456">
    <property type="taxonomic scope" value="Bacteria"/>
</dbReference>
<dbReference type="HOGENOM" id="CLU_070012_1_1_9"/>
<name>S0JAQ8_9ENTE</name>
<dbReference type="InterPro" id="IPR000182">
    <property type="entry name" value="GNAT_dom"/>
</dbReference>
<dbReference type="Proteomes" id="UP000014136">
    <property type="component" value="Unassembled WGS sequence"/>
</dbReference>
<dbReference type="GO" id="GO:0016747">
    <property type="term" value="F:acyltransferase activity, transferring groups other than amino-acyl groups"/>
    <property type="evidence" value="ECO:0007669"/>
    <property type="project" value="InterPro"/>
</dbReference>
<dbReference type="InterPro" id="IPR050832">
    <property type="entry name" value="Bact_Acetyltransf"/>
</dbReference>
<dbReference type="Gene3D" id="3.40.630.30">
    <property type="match status" value="2"/>
</dbReference>
<dbReference type="PATRIC" id="fig|1139996.3.peg.1306"/>
<dbReference type="STRING" id="41997.RV16_GL000245"/>
<dbReference type="InterPro" id="IPR016181">
    <property type="entry name" value="Acyl_CoA_acyltransferase"/>
</dbReference>
<reference evidence="4 5" key="1">
    <citation type="submission" date="2013-03" db="EMBL/GenBank/DDBJ databases">
        <title>The Genome Sequence of Enterococcus saccharolyticus ATCC_43076 (Illumina only assembly).</title>
        <authorList>
            <consortium name="The Broad Institute Genomics Platform"/>
            <consortium name="The Broad Institute Genome Sequencing Center for Infectious Disease"/>
            <person name="Earl A."/>
            <person name="Russ C."/>
            <person name="Gilmore M."/>
            <person name="Surin D."/>
            <person name="Walker B."/>
            <person name="Young S."/>
            <person name="Zeng Q."/>
            <person name="Gargeya S."/>
            <person name="Fitzgerald M."/>
            <person name="Haas B."/>
            <person name="Abouelleil A."/>
            <person name="Allen A.W."/>
            <person name="Alvarado L."/>
            <person name="Arachchi H.M."/>
            <person name="Berlin A.M."/>
            <person name="Chapman S.B."/>
            <person name="Gainer-Dewar J."/>
            <person name="Goldberg J."/>
            <person name="Griggs A."/>
            <person name="Gujja S."/>
            <person name="Hansen M."/>
            <person name="Howarth C."/>
            <person name="Imamovic A."/>
            <person name="Ireland A."/>
            <person name="Larimer J."/>
            <person name="McCowan C."/>
            <person name="Murphy C."/>
            <person name="Pearson M."/>
            <person name="Poon T.W."/>
            <person name="Priest M."/>
            <person name="Roberts A."/>
            <person name="Saif S."/>
            <person name="Shea T."/>
            <person name="Sisk P."/>
            <person name="Sykes S."/>
            <person name="Wortman J."/>
            <person name="Nusbaum C."/>
            <person name="Birren B."/>
        </authorList>
    </citation>
    <scope>NUCLEOTIDE SEQUENCE [LARGE SCALE GENOMIC DNA]</scope>
    <source>
        <strain evidence="4 5">ATCC 43076</strain>
    </source>
</reference>
<dbReference type="PROSITE" id="PS51186">
    <property type="entry name" value="GNAT"/>
    <property type="match status" value="1"/>
</dbReference>
<dbReference type="OrthoDB" id="357176at2"/>
<sequence length="260" mass="30289">MGSSQIVLRQSLNEQVYQDIYGLEMICRQYEKGTYKLELDYKLKNSHAHTDDNLNEFLYYVDHELIGYIGICDFDAEVLEVTGMVHPDFRNQGIFSKLYDLVQEEFNKRPAQEMLLFCHKDLQAGLHFIEQKARYHHAEYDMYLDISVFTPTMKYRLKLEEIDSKEHLFIGKVDNTAIGQVRLELGTEVGGIYGLEIFPDCRRQGYGRELLTQAIEKLVAHGMQKVFLQVDTMNEQALKLYQSCGFVEGDVMLYYSISKN</sequence>
<dbReference type="SUPFAM" id="SSF55729">
    <property type="entry name" value="Acyl-CoA N-acyltransferases (Nat)"/>
    <property type="match status" value="2"/>
</dbReference>
<keyword evidence="2" id="KW-0012">Acyltransferase</keyword>
<accession>S0JAQ8</accession>
<gene>
    <name evidence="4" type="ORF">OMQ_01324</name>
</gene>
<dbReference type="RefSeq" id="WP_016175121.1">
    <property type="nucleotide sequence ID" value="NZ_KE136389.1"/>
</dbReference>
<dbReference type="PANTHER" id="PTHR43877">
    <property type="entry name" value="AMINOALKYLPHOSPHONATE N-ACETYLTRANSFERASE-RELATED-RELATED"/>
    <property type="match status" value="1"/>
</dbReference>
<organism evidence="4 5">
    <name type="scientific">Enterococcus saccharolyticus subsp. saccharolyticus ATCC 43076</name>
    <dbReference type="NCBI Taxonomy" id="1139996"/>
    <lineage>
        <taxon>Bacteria</taxon>
        <taxon>Bacillati</taxon>
        <taxon>Bacillota</taxon>
        <taxon>Bacilli</taxon>
        <taxon>Lactobacillales</taxon>
        <taxon>Enterococcaceae</taxon>
        <taxon>Enterococcus</taxon>
    </lineage>
</organism>
<evidence type="ECO:0000256" key="2">
    <source>
        <dbReference type="ARBA" id="ARBA00023315"/>
    </source>
</evidence>
<dbReference type="AlphaFoldDB" id="S0JAQ8"/>
<evidence type="ECO:0000259" key="3">
    <source>
        <dbReference type="PROSITE" id="PS51186"/>
    </source>
</evidence>
<dbReference type="CDD" id="cd04301">
    <property type="entry name" value="NAT_SF"/>
    <property type="match status" value="2"/>
</dbReference>